<evidence type="ECO:0000313" key="11">
    <source>
        <dbReference type="EMBL" id="RFS44528.1"/>
    </source>
</evidence>
<evidence type="ECO:0000256" key="10">
    <source>
        <dbReference type="RuleBase" id="RU000461"/>
    </source>
</evidence>
<dbReference type="InterPro" id="IPR002397">
    <property type="entry name" value="Cyt_P450_B"/>
</dbReference>
<evidence type="ECO:0000256" key="5">
    <source>
        <dbReference type="ARBA" id="ARBA00023002"/>
    </source>
</evidence>
<dbReference type="PRINTS" id="PR00385">
    <property type="entry name" value="P450"/>
</dbReference>
<reference evidence="11 12" key="1">
    <citation type="submission" date="2018-08" db="EMBL/GenBank/DDBJ databases">
        <title>Verrucosispora craniellae sp. nov., isolated from a marine sponge in the South China Sea.</title>
        <authorList>
            <person name="Li L."/>
            <person name="Lin H.W."/>
        </authorList>
    </citation>
    <scope>NUCLEOTIDE SEQUENCE [LARGE SCALE GENOMIC DNA]</scope>
    <source>
        <strain evidence="11 12">LHW63014</strain>
    </source>
</reference>
<dbReference type="OrthoDB" id="4156795at2"/>
<dbReference type="GO" id="GO:0020037">
    <property type="term" value="F:heme binding"/>
    <property type="evidence" value="ECO:0007669"/>
    <property type="project" value="InterPro"/>
</dbReference>
<dbReference type="AlphaFoldDB" id="A0A372FV01"/>
<keyword evidence="7 10" id="KW-0503">Monooxygenase</keyword>
<sequence length="397" mass="43753">MSGAVATEDVTQLPELPLARRCPYQPPEGYRELRERGTVTRARLYDGRPVWVVTGYAATRTILASPDTSVDVRQPNMPLPVPGMAGLRQSGSATIEALLRTDPPAHSRQRRAVLPSLTFKRISAWEPEIVRCTDAYLDRMLAESPPVDLLDVFAKPLVAEVLGRLLGVPEADVEHFQTLTYKRFNPVRSMTGYLTHLLTDGRDDLRDGQLRDLVERIDEGELTVEEAAGLGIAIVLAGQDITVNTLGMSVLTLLAERTQLDLLRAEPERWPDAVEELLRYLSLTGATVRVATADLEVDGELIRAGEGIVLLLPAANRDAERFAHPDVLDVRRAARGHLTFGFGVHQCVGQHLGRLELLIALRALFTRIPGLHVAVPVEQIPVKQGVVFGLGRLPVRW</sequence>
<proteinExistence type="inferred from homology"/>
<protein>
    <submittedName>
        <fullName evidence="11">Cytochrome P450</fullName>
    </submittedName>
</protein>
<keyword evidence="3 10" id="KW-0479">Metal-binding</keyword>
<dbReference type="GO" id="GO:0005506">
    <property type="term" value="F:iron ion binding"/>
    <property type="evidence" value="ECO:0007669"/>
    <property type="project" value="InterPro"/>
</dbReference>
<dbReference type="GO" id="GO:0004497">
    <property type="term" value="F:monooxygenase activity"/>
    <property type="evidence" value="ECO:0007669"/>
    <property type="project" value="UniProtKB-KW"/>
</dbReference>
<keyword evidence="6 10" id="KW-0408">Iron</keyword>
<keyword evidence="5 10" id="KW-0560">Oxidoreductase</keyword>
<comment type="similarity">
    <text evidence="1 10">Belongs to the cytochrome P450 family.</text>
</comment>
<keyword evidence="12" id="KW-1185">Reference proteome</keyword>
<dbReference type="PROSITE" id="PS00086">
    <property type="entry name" value="CYTOCHROME_P450"/>
    <property type="match status" value="1"/>
</dbReference>
<organism evidence="11 12">
    <name type="scientific">Micromonospora craniellae</name>
    <dbReference type="NCBI Taxonomy" id="2294034"/>
    <lineage>
        <taxon>Bacteria</taxon>
        <taxon>Bacillati</taxon>
        <taxon>Actinomycetota</taxon>
        <taxon>Actinomycetes</taxon>
        <taxon>Micromonosporales</taxon>
        <taxon>Micromonosporaceae</taxon>
        <taxon>Micromonospora</taxon>
    </lineage>
</organism>
<gene>
    <name evidence="11" type="ORF">D0Q02_21730</name>
</gene>
<dbReference type="PANTHER" id="PTHR46696:SF1">
    <property type="entry name" value="CYTOCHROME P450 YJIB-RELATED"/>
    <property type="match status" value="1"/>
</dbReference>
<name>A0A372FV01_9ACTN</name>
<evidence type="ECO:0000256" key="1">
    <source>
        <dbReference type="ARBA" id="ARBA00010617"/>
    </source>
</evidence>
<dbReference type="Pfam" id="PF00067">
    <property type="entry name" value="p450"/>
    <property type="match status" value="1"/>
</dbReference>
<accession>A0A372FV01</accession>
<dbReference type="RefSeq" id="WP_117229868.1">
    <property type="nucleotide sequence ID" value="NZ_CP061725.1"/>
</dbReference>
<dbReference type="InterPro" id="IPR017972">
    <property type="entry name" value="Cyt_P450_CS"/>
</dbReference>
<dbReference type="FunFam" id="1.10.630.10:FF:000018">
    <property type="entry name" value="Cytochrome P450 monooxygenase"/>
    <property type="match status" value="1"/>
</dbReference>
<dbReference type="GO" id="GO:0016705">
    <property type="term" value="F:oxidoreductase activity, acting on paired donors, with incorporation or reduction of molecular oxygen"/>
    <property type="evidence" value="ECO:0007669"/>
    <property type="project" value="InterPro"/>
</dbReference>
<dbReference type="SUPFAM" id="SSF48264">
    <property type="entry name" value="Cytochrome P450"/>
    <property type="match status" value="1"/>
</dbReference>
<evidence type="ECO:0000256" key="6">
    <source>
        <dbReference type="ARBA" id="ARBA00023004"/>
    </source>
</evidence>
<evidence type="ECO:0000313" key="12">
    <source>
        <dbReference type="Proteomes" id="UP000262621"/>
    </source>
</evidence>
<dbReference type="Gene3D" id="1.10.630.10">
    <property type="entry name" value="Cytochrome P450"/>
    <property type="match status" value="1"/>
</dbReference>
<evidence type="ECO:0000256" key="4">
    <source>
        <dbReference type="ARBA" id="ARBA00022857"/>
    </source>
</evidence>
<comment type="pathway">
    <text evidence="9">Antibiotic biosynthesis; mycinamicin biosynthesis.</text>
</comment>
<dbReference type="GO" id="GO:0017000">
    <property type="term" value="P:antibiotic biosynthetic process"/>
    <property type="evidence" value="ECO:0007669"/>
    <property type="project" value="UniProtKB-KW"/>
</dbReference>
<evidence type="ECO:0000256" key="3">
    <source>
        <dbReference type="ARBA" id="ARBA00022723"/>
    </source>
</evidence>
<evidence type="ECO:0000256" key="2">
    <source>
        <dbReference type="ARBA" id="ARBA00022617"/>
    </source>
</evidence>
<dbReference type="CDD" id="cd11030">
    <property type="entry name" value="CYP105-like"/>
    <property type="match status" value="1"/>
</dbReference>
<dbReference type="EMBL" id="QVFU01000028">
    <property type="protein sequence ID" value="RFS44528.1"/>
    <property type="molecule type" value="Genomic_DNA"/>
</dbReference>
<comment type="caution">
    <text evidence="11">The sequence shown here is derived from an EMBL/GenBank/DDBJ whole genome shotgun (WGS) entry which is preliminary data.</text>
</comment>
<evidence type="ECO:0000256" key="7">
    <source>
        <dbReference type="ARBA" id="ARBA00023033"/>
    </source>
</evidence>
<dbReference type="Proteomes" id="UP000262621">
    <property type="component" value="Unassembled WGS sequence"/>
</dbReference>
<keyword evidence="8" id="KW-0045">Antibiotic biosynthesis</keyword>
<keyword evidence="2 10" id="KW-0349">Heme</keyword>
<evidence type="ECO:0000256" key="8">
    <source>
        <dbReference type="ARBA" id="ARBA00023194"/>
    </source>
</evidence>
<dbReference type="InterPro" id="IPR001128">
    <property type="entry name" value="Cyt_P450"/>
</dbReference>
<evidence type="ECO:0000256" key="9">
    <source>
        <dbReference type="ARBA" id="ARBA00060683"/>
    </source>
</evidence>
<keyword evidence="4" id="KW-0521">NADP</keyword>
<dbReference type="PANTHER" id="PTHR46696">
    <property type="entry name" value="P450, PUTATIVE (EUROFUNG)-RELATED"/>
    <property type="match status" value="1"/>
</dbReference>
<dbReference type="InterPro" id="IPR036396">
    <property type="entry name" value="Cyt_P450_sf"/>
</dbReference>
<dbReference type="PRINTS" id="PR00359">
    <property type="entry name" value="BP450"/>
</dbReference>